<dbReference type="Pfam" id="PF05795">
    <property type="entry name" value="Plasmodium_Vir"/>
    <property type="match status" value="1"/>
</dbReference>
<keyword evidence="1" id="KW-1133">Transmembrane helix</keyword>
<proteinExistence type="predicted"/>
<evidence type="ECO:0000313" key="2">
    <source>
        <dbReference type="EMBL" id="KMZ92892.1"/>
    </source>
</evidence>
<evidence type="ECO:0000256" key="1">
    <source>
        <dbReference type="SAM" id="Phobius"/>
    </source>
</evidence>
<name>A0A0J9TE02_PLAVI</name>
<reference evidence="2 3" key="1">
    <citation type="submission" date="2011-08" db="EMBL/GenBank/DDBJ databases">
        <title>The Genome Sequence of Plasmodium vivax Mauritania I.</title>
        <authorList>
            <consortium name="The Broad Institute Genome Sequencing Platform"/>
            <consortium name="The Broad Institute Genome Sequencing Center for Infectious Disease"/>
            <person name="Neafsey D."/>
            <person name="Carlton J."/>
            <person name="Barnwell J."/>
            <person name="Collins W."/>
            <person name="Escalante A."/>
            <person name="Mullikin J."/>
            <person name="Saul A."/>
            <person name="Guigo R."/>
            <person name="Camara F."/>
            <person name="Young S.K."/>
            <person name="Zeng Q."/>
            <person name="Gargeya S."/>
            <person name="Fitzgerald M."/>
            <person name="Haas B."/>
            <person name="Abouelleil A."/>
            <person name="Alvarado L."/>
            <person name="Arachchi H.M."/>
            <person name="Berlin A."/>
            <person name="Brown A."/>
            <person name="Chapman S.B."/>
            <person name="Chen Z."/>
            <person name="Dunbar C."/>
            <person name="Freedman E."/>
            <person name="Gearin G."/>
            <person name="Gellesch M."/>
            <person name="Goldberg J."/>
            <person name="Griggs A."/>
            <person name="Gujja S."/>
            <person name="Heiman D."/>
            <person name="Howarth C."/>
            <person name="Larson L."/>
            <person name="Lui A."/>
            <person name="MacDonald P.J.P."/>
            <person name="Montmayeur A."/>
            <person name="Murphy C."/>
            <person name="Neiman D."/>
            <person name="Pearson M."/>
            <person name="Priest M."/>
            <person name="Roberts A."/>
            <person name="Saif S."/>
            <person name="Shea T."/>
            <person name="Shenoy N."/>
            <person name="Sisk P."/>
            <person name="Stolte C."/>
            <person name="Sykes S."/>
            <person name="Wortman J."/>
            <person name="Nusbaum C."/>
            <person name="Birren B."/>
        </authorList>
    </citation>
    <scope>NUCLEOTIDE SEQUENCE [LARGE SCALE GENOMIC DNA]</scope>
    <source>
        <strain evidence="2 3">Mauritania I</strain>
    </source>
</reference>
<organism evidence="2 3">
    <name type="scientific">Plasmodium vivax Mauritania I</name>
    <dbReference type="NCBI Taxonomy" id="1035515"/>
    <lineage>
        <taxon>Eukaryota</taxon>
        <taxon>Sar</taxon>
        <taxon>Alveolata</taxon>
        <taxon>Apicomplexa</taxon>
        <taxon>Aconoidasida</taxon>
        <taxon>Haemosporida</taxon>
        <taxon>Plasmodiidae</taxon>
        <taxon>Plasmodium</taxon>
        <taxon>Plasmodium (Plasmodium)</taxon>
    </lineage>
</organism>
<dbReference type="InterPro" id="IPR008780">
    <property type="entry name" value="Plasmodium_Vir"/>
</dbReference>
<feature type="transmembrane region" description="Helical" evidence="1">
    <location>
        <begin position="331"/>
        <end position="348"/>
    </location>
</feature>
<gene>
    <name evidence="2" type="ORF">PVMG_05452</name>
</gene>
<keyword evidence="1" id="KW-0472">Membrane</keyword>
<protein>
    <recommendedName>
        <fullName evidence="4">VIR protein</fullName>
    </recommendedName>
</protein>
<evidence type="ECO:0008006" key="4">
    <source>
        <dbReference type="Google" id="ProtNLM"/>
    </source>
</evidence>
<sequence length="420" mass="49975">MFDLDSGGNQAEADDETISESTIQGDRVIFHHLPAYKFEQELKADANENIYNTYFNSLSRTMARYQWSQDLYNKLSRNIKLVHDRFVEGDEFNRKRCYDLNFWLYNEVYKNLQSSPKDIVYFNHISTMLKDVWKKIVDDKFRNDDYKCYPDEKLLVNIGFLQEIKDLFDFYEDFNEMKKEIIADTYNSCFKYLDYLKQRIPVYYTWRDSCKVEDFACKRYIDDYMKYRPASIVPELSYFSVVLTYPGNPCYASVYDLFVKAKEQPKRNDDIYRRKMEKLAKENPGGNLLLTDMGDGLRGSEFFIPGDHDDYWLRLKWDILLYITDDITPPLLGIVGVLLILWALYKFTPIGKTVRRTRAKVRKRIRPNINYDDIKLLYGSEESLNSSTDTYDYNNDYDYDDDDNNSNSMYNLSYASSLDY</sequence>
<dbReference type="EMBL" id="KQ235061">
    <property type="protein sequence ID" value="KMZ92892.1"/>
    <property type="molecule type" value="Genomic_DNA"/>
</dbReference>
<keyword evidence="1" id="KW-0812">Transmembrane</keyword>
<dbReference type="OrthoDB" id="380124at2759"/>
<dbReference type="AlphaFoldDB" id="A0A0J9TE02"/>
<accession>A0A0J9TE02</accession>
<dbReference type="Proteomes" id="UP000053776">
    <property type="component" value="Unassembled WGS sequence"/>
</dbReference>
<evidence type="ECO:0000313" key="3">
    <source>
        <dbReference type="Proteomes" id="UP000053776"/>
    </source>
</evidence>